<proteinExistence type="predicted"/>
<feature type="transmembrane region" description="Helical" evidence="2">
    <location>
        <begin position="107"/>
        <end position="131"/>
    </location>
</feature>
<evidence type="ECO:0000313" key="3">
    <source>
        <dbReference type="EMBL" id="CAG9530860.1"/>
    </source>
</evidence>
<gene>
    <name evidence="3" type="ORF">CJOHNSTONI_LOCUS1304</name>
</gene>
<keyword evidence="2" id="KW-0472">Membrane</keyword>
<dbReference type="AlphaFoldDB" id="A0A8J2LVV1"/>
<dbReference type="EMBL" id="CAKAEH010000400">
    <property type="protein sequence ID" value="CAG9530860.1"/>
    <property type="molecule type" value="Genomic_DNA"/>
</dbReference>
<keyword evidence="4" id="KW-1185">Reference proteome</keyword>
<sequence>MHTFPHALEEMYHRMTTTTTTATTYLSQRELQEADSRSTTNRRPTRRRLAQRKKDEKKVEDARVEFIRFLAWLVGWLSGLALSSLSWWVPKTPVKRPSFVGVELSEIVLIIIKPIIIAASVSRSPVFLHLVG</sequence>
<accession>A0A8J2LVV1</accession>
<evidence type="ECO:0000256" key="2">
    <source>
        <dbReference type="SAM" id="Phobius"/>
    </source>
</evidence>
<evidence type="ECO:0000256" key="1">
    <source>
        <dbReference type="SAM" id="MobiDB-lite"/>
    </source>
</evidence>
<organism evidence="3 4">
    <name type="scientific">Cercopithifilaria johnstoni</name>
    <dbReference type="NCBI Taxonomy" id="2874296"/>
    <lineage>
        <taxon>Eukaryota</taxon>
        <taxon>Metazoa</taxon>
        <taxon>Ecdysozoa</taxon>
        <taxon>Nematoda</taxon>
        <taxon>Chromadorea</taxon>
        <taxon>Rhabditida</taxon>
        <taxon>Spirurina</taxon>
        <taxon>Spiruromorpha</taxon>
        <taxon>Filarioidea</taxon>
        <taxon>Onchocercidae</taxon>
        <taxon>Cercopithifilaria</taxon>
    </lineage>
</organism>
<keyword evidence="2" id="KW-0812">Transmembrane</keyword>
<name>A0A8J2LVV1_9BILA</name>
<protein>
    <submittedName>
        <fullName evidence="3">Uncharacterized protein</fullName>
    </submittedName>
</protein>
<comment type="caution">
    <text evidence="3">The sequence shown here is derived from an EMBL/GenBank/DDBJ whole genome shotgun (WGS) entry which is preliminary data.</text>
</comment>
<keyword evidence="2" id="KW-1133">Transmembrane helix</keyword>
<dbReference type="Proteomes" id="UP000746747">
    <property type="component" value="Unassembled WGS sequence"/>
</dbReference>
<evidence type="ECO:0000313" key="4">
    <source>
        <dbReference type="Proteomes" id="UP000746747"/>
    </source>
</evidence>
<feature type="region of interest" description="Disordered" evidence="1">
    <location>
        <begin position="29"/>
        <end position="58"/>
    </location>
</feature>
<feature type="transmembrane region" description="Helical" evidence="2">
    <location>
        <begin position="66"/>
        <end position="87"/>
    </location>
</feature>
<reference evidence="3" key="1">
    <citation type="submission" date="2021-09" db="EMBL/GenBank/DDBJ databases">
        <authorList>
            <consortium name="Pathogen Informatics"/>
        </authorList>
    </citation>
    <scope>NUCLEOTIDE SEQUENCE</scope>
</reference>